<name>A0A4V5UA19_9GAMM</name>
<dbReference type="Proteomes" id="UP000661012">
    <property type="component" value="Unassembled WGS sequence"/>
</dbReference>
<comment type="caution">
    <text evidence="4">The sequence shown here is derived from an EMBL/GenBank/DDBJ whole genome shotgun (WGS) entry which is preliminary data.</text>
</comment>
<dbReference type="GO" id="GO:0009289">
    <property type="term" value="C:pilus"/>
    <property type="evidence" value="ECO:0007669"/>
    <property type="project" value="InterPro"/>
</dbReference>
<reference evidence="4 5" key="1">
    <citation type="journal article" date="2019" name="Sci. Rep.">
        <title>Differences in resource use lead to coexistence of seed-transmitted microbial populations.</title>
        <authorList>
            <person name="Torres-Cortes G."/>
            <person name="Garcia B.J."/>
            <person name="Compant S."/>
            <person name="Rezki S."/>
            <person name="Jones P."/>
            <person name="Preveaux A."/>
            <person name="Briand M."/>
            <person name="Roulet A."/>
            <person name="Bouchez O."/>
            <person name="Jacobson D."/>
            <person name="Barret M."/>
        </authorList>
    </citation>
    <scope>NUCLEOTIDE SEQUENCE [LARGE SCALE GENOMIC DNA]</scope>
    <source>
        <strain evidence="4 5">CFBP13511</strain>
    </source>
</reference>
<keyword evidence="6" id="KW-1185">Reference proteome</keyword>
<dbReference type="GO" id="GO:0007155">
    <property type="term" value="P:cell adhesion"/>
    <property type="evidence" value="ECO:0007669"/>
    <property type="project" value="InterPro"/>
</dbReference>
<evidence type="ECO:0000313" key="6">
    <source>
        <dbReference type="Proteomes" id="UP000661012"/>
    </source>
</evidence>
<proteinExistence type="predicted"/>
<evidence type="ECO:0000256" key="1">
    <source>
        <dbReference type="SAM" id="SignalP"/>
    </source>
</evidence>
<dbReference type="STRING" id="1219360.GCA_001571305_01534"/>
<feature type="domain" description="Fimbrial-type adhesion" evidence="2">
    <location>
        <begin position="33"/>
        <end position="166"/>
    </location>
</feature>
<reference evidence="3 6" key="2">
    <citation type="journal article" date="2020" name="FEMS Microbiol. Ecol.">
        <title>Temporal dynamics of bacterial communities during seed development and maturation.</title>
        <authorList>
            <person name="Chesneau G."/>
            <person name="Torres-Cortes G."/>
            <person name="Briand M."/>
            <person name="Darrasse A."/>
            <person name="Preveaux A."/>
            <person name="Marais C."/>
            <person name="Jacques M.A."/>
            <person name="Shade A."/>
            <person name="Barret M."/>
        </authorList>
    </citation>
    <scope>NUCLEOTIDE SEQUENCE [LARGE SCALE GENOMIC DNA]</scope>
    <source>
        <strain evidence="3 6">CFBP13732</strain>
    </source>
</reference>
<dbReference type="AlphaFoldDB" id="A0A4V5UA19"/>
<evidence type="ECO:0000313" key="3">
    <source>
        <dbReference type="EMBL" id="MBD8107919.1"/>
    </source>
</evidence>
<dbReference type="Proteomes" id="UP000306393">
    <property type="component" value="Unassembled WGS sequence"/>
</dbReference>
<dbReference type="InterPro" id="IPR000259">
    <property type="entry name" value="Adhesion_dom_fimbrial"/>
</dbReference>
<dbReference type="EMBL" id="QGAC01000005">
    <property type="protein sequence ID" value="TKJ92487.1"/>
    <property type="molecule type" value="Genomic_DNA"/>
</dbReference>
<evidence type="ECO:0000259" key="2">
    <source>
        <dbReference type="Pfam" id="PF00419"/>
    </source>
</evidence>
<organism evidence="4 5">
    <name type="scientific">Erwinia persicina</name>
    <dbReference type="NCBI Taxonomy" id="55211"/>
    <lineage>
        <taxon>Bacteria</taxon>
        <taxon>Pseudomonadati</taxon>
        <taxon>Pseudomonadota</taxon>
        <taxon>Gammaproteobacteria</taxon>
        <taxon>Enterobacterales</taxon>
        <taxon>Erwiniaceae</taxon>
        <taxon>Erwinia</taxon>
    </lineage>
</organism>
<sequence length="166" mass="17814">MKATYRQCLSGCVLAALVLFYGPLAQAASSTIKVSVTIVAPPACVINNNNLIEVNFGNDVMTNRIDGSYRKQSVVYSVECKNAPDNAMKMQIQGTGAGFDSKVLKTNMDDLGVALLYNGNRQPINSWVKFTYPNMPTFEVVPVKQAGATLSGGAFSAGATMKVEYQ</sequence>
<dbReference type="OrthoDB" id="6465690at2"/>
<evidence type="ECO:0000313" key="5">
    <source>
        <dbReference type="Proteomes" id="UP000306393"/>
    </source>
</evidence>
<dbReference type="RefSeq" id="WP_062744013.1">
    <property type="nucleotide sequence ID" value="NZ_JACYMQ010000009.1"/>
</dbReference>
<dbReference type="InterPro" id="IPR008966">
    <property type="entry name" value="Adhesion_dom_sf"/>
</dbReference>
<dbReference type="Gene3D" id="2.60.40.1090">
    <property type="entry name" value="Fimbrial-type adhesion domain"/>
    <property type="match status" value="1"/>
</dbReference>
<evidence type="ECO:0000313" key="4">
    <source>
        <dbReference type="EMBL" id="TKJ92487.1"/>
    </source>
</evidence>
<dbReference type="InterPro" id="IPR036937">
    <property type="entry name" value="Adhesion_dom_fimbrial_sf"/>
</dbReference>
<dbReference type="SUPFAM" id="SSF49401">
    <property type="entry name" value="Bacterial adhesins"/>
    <property type="match status" value="1"/>
</dbReference>
<feature type="signal peptide" evidence="1">
    <location>
        <begin position="1"/>
        <end position="27"/>
    </location>
</feature>
<feature type="chain" id="PRO_5020187513" evidence="1">
    <location>
        <begin position="28"/>
        <end position="166"/>
    </location>
</feature>
<keyword evidence="1" id="KW-0732">Signal</keyword>
<protein>
    <submittedName>
        <fullName evidence="4">Exotoxin</fullName>
    </submittedName>
    <submittedName>
        <fullName evidence="3">Fimbrial protein</fullName>
    </submittedName>
</protein>
<dbReference type="EMBL" id="JACYNN010000012">
    <property type="protein sequence ID" value="MBD8107919.1"/>
    <property type="molecule type" value="Genomic_DNA"/>
</dbReference>
<dbReference type="Pfam" id="PF00419">
    <property type="entry name" value="Fimbrial"/>
    <property type="match status" value="1"/>
</dbReference>
<accession>A0A4V5UA19</accession>
<gene>
    <name evidence="4" type="ORF">EpCFBP13511_06690</name>
    <name evidence="3" type="ORF">IFT93_16085</name>
</gene>